<dbReference type="SUPFAM" id="SSF55326">
    <property type="entry name" value="PurM N-terminal domain-like"/>
    <property type="match status" value="1"/>
</dbReference>
<reference evidence="4 5" key="1">
    <citation type="journal article" date="2018" name="Int. J. Syst. Evol. Microbiol.">
        <title>Mesosutterella multiformis gen. nov., sp. nov., a member of the family Sutterellaceae and Sutterella megalosphaeroides sp. nov., isolated from human faeces.</title>
        <authorList>
            <person name="Sakamoto M."/>
            <person name="Ikeyama N."/>
            <person name="Kunihiro T."/>
            <person name="Iino T."/>
            <person name="Yuki M."/>
            <person name="Ohkuma M."/>
        </authorList>
    </citation>
    <scope>NUCLEOTIDE SEQUENCE [LARGE SCALE GENOMIC DNA]</scope>
    <source>
        <strain evidence="4 5">4NBBH2</strain>
    </source>
</reference>
<accession>A0A388SC01</accession>
<dbReference type="Gene3D" id="3.90.650.10">
    <property type="entry name" value="PurM-like C-terminal domain"/>
    <property type="match status" value="1"/>
</dbReference>
<dbReference type="AlphaFoldDB" id="A0A388SC01"/>
<comment type="caution">
    <text evidence="4">The sequence shown here is derived from an EMBL/GenBank/DDBJ whole genome shotgun (WGS) entry which is preliminary data.</text>
</comment>
<dbReference type="NCBIfam" id="TIGR02124">
    <property type="entry name" value="hypE"/>
    <property type="match status" value="1"/>
</dbReference>
<dbReference type="Proteomes" id="UP000266091">
    <property type="component" value="Unassembled WGS sequence"/>
</dbReference>
<dbReference type="Pfam" id="PF02769">
    <property type="entry name" value="AIRS_C"/>
    <property type="match status" value="1"/>
</dbReference>
<dbReference type="SUPFAM" id="SSF56042">
    <property type="entry name" value="PurM C-terminal domain-like"/>
    <property type="match status" value="1"/>
</dbReference>
<organism evidence="4 5">
    <name type="scientific">Mesosutterella multiformis</name>
    <dbReference type="NCBI Taxonomy" id="2259133"/>
    <lineage>
        <taxon>Bacteria</taxon>
        <taxon>Pseudomonadati</taxon>
        <taxon>Pseudomonadota</taxon>
        <taxon>Betaproteobacteria</taxon>
        <taxon>Burkholderiales</taxon>
        <taxon>Sutterellaceae</taxon>
        <taxon>Mesosutterella</taxon>
    </lineage>
</organism>
<dbReference type="InterPro" id="IPR036676">
    <property type="entry name" value="PurM-like_C_sf"/>
</dbReference>
<dbReference type="InterPro" id="IPR011854">
    <property type="entry name" value="HypE"/>
</dbReference>
<evidence type="ECO:0000313" key="5">
    <source>
        <dbReference type="Proteomes" id="UP000266091"/>
    </source>
</evidence>
<dbReference type="InterPro" id="IPR016188">
    <property type="entry name" value="PurM-like_N"/>
</dbReference>
<dbReference type="EMBL" id="BGZJ01000001">
    <property type="protein sequence ID" value="GBO93756.1"/>
    <property type="molecule type" value="Genomic_DNA"/>
</dbReference>
<gene>
    <name evidence="4" type="primary">hypE</name>
    <name evidence="4" type="ORF">MESMUL_11100</name>
</gene>
<keyword evidence="5" id="KW-1185">Reference proteome</keyword>
<dbReference type="PANTHER" id="PTHR30303">
    <property type="entry name" value="HYDROGENASE ISOENZYMES FORMATION PROTEIN HYPE"/>
    <property type="match status" value="1"/>
</dbReference>
<dbReference type="PANTHER" id="PTHR30303:SF0">
    <property type="entry name" value="CARBAMOYL DEHYDRATASE HYPE"/>
    <property type="match status" value="1"/>
</dbReference>
<evidence type="ECO:0000259" key="2">
    <source>
        <dbReference type="Pfam" id="PF00586"/>
    </source>
</evidence>
<comment type="similarity">
    <text evidence="1">Belongs to the HypE family.</text>
</comment>
<dbReference type="InterPro" id="IPR036921">
    <property type="entry name" value="PurM-like_N_sf"/>
</dbReference>
<protein>
    <submittedName>
        <fullName evidence="4">Hydrogenase expression/formation protein HypE</fullName>
    </submittedName>
</protein>
<dbReference type="Pfam" id="PF00586">
    <property type="entry name" value="AIRS"/>
    <property type="match status" value="1"/>
</dbReference>
<name>A0A388SC01_9BURK</name>
<dbReference type="InterPro" id="IPR010918">
    <property type="entry name" value="PurM-like_C_dom"/>
</dbReference>
<dbReference type="RefSeq" id="WP_116270068.1">
    <property type="nucleotide sequence ID" value="NZ_BGZJ01000001.1"/>
</dbReference>
<dbReference type="GO" id="GO:0051604">
    <property type="term" value="P:protein maturation"/>
    <property type="evidence" value="ECO:0007669"/>
    <property type="project" value="TreeGrafter"/>
</dbReference>
<feature type="domain" description="PurM-like N-terminal" evidence="2">
    <location>
        <begin position="61"/>
        <end position="164"/>
    </location>
</feature>
<dbReference type="CDD" id="cd02197">
    <property type="entry name" value="HypE"/>
    <property type="match status" value="1"/>
</dbReference>
<dbReference type="PIRSF" id="PIRSF005644">
    <property type="entry name" value="Hdrgns_mtr_HypE"/>
    <property type="match status" value="1"/>
</dbReference>
<evidence type="ECO:0000313" key="4">
    <source>
        <dbReference type="EMBL" id="GBO93756.1"/>
    </source>
</evidence>
<accession>A0A401LH15</accession>
<sequence length="350" mass="36843">MAEEKRRYFSTPIDVKHGIIDLTHGAGGRATAQLITQVFGKYFSNPILDEGHDGAFLPEIKGTPVVSCDAHVIRPLFFPGGDIGSLAIAGTVNDVAMCGAKPLYIAACFVLEEGFEIAKLEKIIESMARTAHEAGVQIVTGDTKVVEKGHGDGLYITTTGFGEVIPGIHVSGRLAKPGDKVLISGSMGDHGMAIMSEREGLSFGSKILSDSAPLNTMVEAIAAAAPHVHVLRDPTRGGLATTLNEIAAQSDVGIMLNEASIPVHSDVAQACEFLGLDPLYVANEGKLIAIVPEDEAEACLAAMKSAPHGEESAIVGTVTDEARGYVQMTTLMGGVRMVDWLNADQLPRIC</sequence>
<evidence type="ECO:0000256" key="1">
    <source>
        <dbReference type="ARBA" id="ARBA00006243"/>
    </source>
</evidence>
<dbReference type="Gene3D" id="3.30.1330.10">
    <property type="entry name" value="PurM-like, N-terminal domain"/>
    <property type="match status" value="1"/>
</dbReference>
<feature type="domain" description="PurM-like C-terminal" evidence="3">
    <location>
        <begin position="176"/>
        <end position="327"/>
    </location>
</feature>
<evidence type="ECO:0000259" key="3">
    <source>
        <dbReference type="Pfam" id="PF02769"/>
    </source>
</evidence>
<dbReference type="OrthoDB" id="9801934at2"/>
<proteinExistence type="inferred from homology"/>